<comment type="domain">
    <text evidence="13">Consists of three domains; the N-terminal catalytic domain, the editing domain and the C-terminal C-Ala domain. The editing domain removes incorrectly charged amino acids, while the C-Ala domain, along with tRNA(Ala), serves as a bridge to cooperatively bring together the editing and aminoacylation centers thus stimulating deacylation of misacylated tRNAs.</text>
</comment>
<dbReference type="Pfam" id="PF02272">
    <property type="entry name" value="DHHA1"/>
    <property type="match status" value="1"/>
</dbReference>
<dbReference type="InterPro" id="IPR050058">
    <property type="entry name" value="Ala-tRNA_ligase"/>
</dbReference>
<organism evidence="16 17">
    <name type="scientific">Anaeromicropila populeti</name>
    <dbReference type="NCBI Taxonomy" id="37658"/>
    <lineage>
        <taxon>Bacteria</taxon>
        <taxon>Bacillati</taxon>
        <taxon>Bacillota</taxon>
        <taxon>Clostridia</taxon>
        <taxon>Lachnospirales</taxon>
        <taxon>Lachnospiraceae</taxon>
        <taxon>Anaeromicropila</taxon>
    </lineage>
</organism>
<keyword evidence="8 13" id="KW-0694">RNA-binding</keyword>
<keyword evidence="13" id="KW-0963">Cytoplasm</keyword>
<dbReference type="GO" id="GO:0002161">
    <property type="term" value="F:aminoacyl-tRNA deacylase activity"/>
    <property type="evidence" value="ECO:0007669"/>
    <property type="project" value="TreeGrafter"/>
</dbReference>
<dbReference type="InterPro" id="IPR009000">
    <property type="entry name" value="Transl_B-barrel_sf"/>
</dbReference>
<evidence type="ECO:0000256" key="9">
    <source>
        <dbReference type="ARBA" id="ARBA00022917"/>
    </source>
</evidence>
<dbReference type="FunFam" id="2.40.30.130:FF:000001">
    <property type="entry name" value="Alanine--tRNA ligase"/>
    <property type="match status" value="1"/>
</dbReference>
<dbReference type="GO" id="GO:0006419">
    <property type="term" value="P:alanyl-tRNA aminoacylation"/>
    <property type="evidence" value="ECO:0007669"/>
    <property type="project" value="UniProtKB-UniRule"/>
</dbReference>
<evidence type="ECO:0000256" key="10">
    <source>
        <dbReference type="ARBA" id="ARBA00023146"/>
    </source>
</evidence>
<dbReference type="InterPro" id="IPR012947">
    <property type="entry name" value="tRNA_SAD"/>
</dbReference>
<dbReference type="SUPFAM" id="SSF55186">
    <property type="entry name" value="ThrRS/AlaRS common domain"/>
    <property type="match status" value="1"/>
</dbReference>
<reference evidence="16 17" key="1">
    <citation type="submission" date="2016-10" db="EMBL/GenBank/DDBJ databases">
        <authorList>
            <person name="de Groot N.N."/>
        </authorList>
    </citation>
    <scope>NUCLEOTIDE SEQUENCE [LARGE SCALE GENOMIC DNA]</scope>
    <source>
        <strain evidence="16 17">743A</strain>
    </source>
</reference>
<dbReference type="InterPro" id="IPR003156">
    <property type="entry name" value="DHHA1_dom"/>
</dbReference>
<evidence type="ECO:0000256" key="5">
    <source>
        <dbReference type="ARBA" id="ARBA00022741"/>
    </source>
</evidence>
<dbReference type="InterPro" id="IPR018165">
    <property type="entry name" value="Ala-tRNA-synth_IIc_core"/>
</dbReference>
<comment type="cofactor">
    <cofactor evidence="13">
        <name>Zn(2+)</name>
        <dbReference type="ChEBI" id="CHEBI:29105"/>
    </cofactor>
    <text evidence="13">Binds 1 zinc ion per subunit.</text>
</comment>
<keyword evidence="5 13" id="KW-0547">Nucleotide-binding</keyword>
<dbReference type="PROSITE" id="PS50860">
    <property type="entry name" value="AA_TRNA_LIGASE_II_ALA"/>
    <property type="match status" value="1"/>
</dbReference>
<accession>A0A1I6LLH5</accession>
<dbReference type="PANTHER" id="PTHR11777:SF9">
    <property type="entry name" value="ALANINE--TRNA LIGASE, CYTOPLASMIC"/>
    <property type="match status" value="1"/>
</dbReference>
<comment type="subcellular location">
    <subcellularLocation>
        <location evidence="13">Cytoplasm</location>
    </subcellularLocation>
</comment>
<evidence type="ECO:0000256" key="3">
    <source>
        <dbReference type="ARBA" id="ARBA00022598"/>
    </source>
</evidence>
<dbReference type="Gene3D" id="3.10.310.40">
    <property type="match status" value="1"/>
</dbReference>
<name>A0A1I6LLH5_9FIRM</name>
<evidence type="ECO:0000256" key="13">
    <source>
        <dbReference type="HAMAP-Rule" id="MF_00036"/>
    </source>
</evidence>
<evidence type="ECO:0000256" key="14">
    <source>
        <dbReference type="SAM" id="MobiDB-lite"/>
    </source>
</evidence>
<dbReference type="GO" id="GO:0005524">
    <property type="term" value="F:ATP binding"/>
    <property type="evidence" value="ECO:0007669"/>
    <property type="project" value="UniProtKB-UniRule"/>
</dbReference>
<dbReference type="PANTHER" id="PTHR11777">
    <property type="entry name" value="ALANYL-TRNA SYNTHETASE"/>
    <property type="match status" value="1"/>
</dbReference>
<dbReference type="InterPro" id="IPR018163">
    <property type="entry name" value="Thr/Ala-tRNA-synth_IIc_edit"/>
</dbReference>
<dbReference type="SUPFAM" id="SSF55681">
    <property type="entry name" value="Class II aaRS and biotin synthetases"/>
    <property type="match status" value="1"/>
</dbReference>
<dbReference type="FunFam" id="3.30.980.10:FF:000004">
    <property type="entry name" value="Alanine--tRNA ligase, cytoplasmic"/>
    <property type="match status" value="1"/>
</dbReference>
<dbReference type="Pfam" id="PF07973">
    <property type="entry name" value="tRNA_SAD"/>
    <property type="match status" value="1"/>
</dbReference>
<sequence length="870" mass="97716">MYCITSDEIRNIFLDYFKKNNHMQISGSSIIPKNDPTLLFINSGMAPLKTYFTGEEIPPEKNLCNIQPCIRTIDIDEIGDRHHLTSFEMLGSWSFDNYFKEDAIKLAFRLLTEGYKIPKEKLYATVFAGSEKLGLSMDQESADIWKEAGMDPAHIVPQPFEDNFWGPTAETGPCGPCTEVFYDTGEEFGEAYVPGGHFDTKKRYIEIWNAGVFMQFNKNTKGEYENLKFKSVDTGAGLERLTMTLNKLNSVYEIDSLKPIVDLIQEEMKGTEVAERDVHVMTDHFRTSTILLAAGVQPSNTGRGYIPRRLIRKCCTIIHKYQVENFNYEKIVDKVIKHYAKYYDHFEANRANILKMLQQEISSYNEILKEGIQRIEKICEKSGDIVSGNDAFVLVTTYGLPYALVEEYVNKCGKKVDKEGYKKAENHHKEISRNESAHDKDDSQISNQELKDLESSLEEIVETDFSGYEKLSCEAKVLFISQNGEKKDTLAEGEKAAVVFNTSCFYAESGGQVADTGEISNQSMTGKVLDVKKVKGKFVHFVQVEQGVLKCGDQLQLNVNGERRTKIEANHSAVHLLQYALREVCGKDVKQAGSLVTDERLRFDFYCDEKLQDELDVVEKLVNKTIQQNLSKDIKLTTYEDAIREGALAFFENKYGNEVRLVSFGEISRELCGGTHIESTGKIGLFKILSEESVGRGIRRITAVTGECALDYVQSELKILREVSKKLKVSTNQILAKLNSFDGKKQVAAENKKIQLTKEEVSKLIKQSSGNIKYVFYQEDEFVENLNNEAIRIANDIQGVTCLLAVADQSVKIAVAVPKAMTKEINAGNILKKAVTYIDGKGGGAPHLAMGGGSNVDGIKKLEEDFGSLF</sequence>
<feature type="binding site" evidence="13">
    <location>
        <position position="676"/>
    </location>
    <ligand>
        <name>Zn(2+)</name>
        <dbReference type="ChEBI" id="CHEBI:29105"/>
    </ligand>
</feature>
<dbReference type="Gene3D" id="3.30.930.10">
    <property type="entry name" value="Bira Bifunctional Protein, Domain 2"/>
    <property type="match status" value="1"/>
</dbReference>
<feature type="binding site" evidence="13">
    <location>
        <position position="571"/>
    </location>
    <ligand>
        <name>Zn(2+)</name>
        <dbReference type="ChEBI" id="CHEBI:29105"/>
    </ligand>
</feature>
<evidence type="ECO:0000313" key="17">
    <source>
        <dbReference type="Proteomes" id="UP000199659"/>
    </source>
</evidence>
<dbReference type="PRINTS" id="PR00980">
    <property type="entry name" value="TRNASYNTHALA"/>
</dbReference>
<dbReference type="HAMAP" id="MF_00036_B">
    <property type="entry name" value="Ala_tRNA_synth_B"/>
    <property type="match status" value="1"/>
</dbReference>
<dbReference type="Proteomes" id="UP000199659">
    <property type="component" value="Unassembled WGS sequence"/>
</dbReference>
<proteinExistence type="inferred from homology"/>
<evidence type="ECO:0000256" key="8">
    <source>
        <dbReference type="ARBA" id="ARBA00022884"/>
    </source>
</evidence>
<comment type="similarity">
    <text evidence="1 13">Belongs to the class-II aminoacyl-tRNA synthetase family.</text>
</comment>
<dbReference type="SUPFAM" id="SSF50447">
    <property type="entry name" value="Translation proteins"/>
    <property type="match status" value="1"/>
</dbReference>
<evidence type="ECO:0000256" key="4">
    <source>
        <dbReference type="ARBA" id="ARBA00022723"/>
    </source>
</evidence>
<dbReference type="Gene3D" id="2.40.30.130">
    <property type="match status" value="1"/>
</dbReference>
<keyword evidence="6 13" id="KW-0862">Zinc</keyword>
<comment type="function">
    <text evidence="11 13">Catalyzes the attachment of alanine to tRNA(Ala) in a two-step reaction: alanine is first activated by ATP to form Ala-AMP and then transferred to the acceptor end of tRNA(Ala). Also edits incorrectly charged Ser-tRNA(Ala) and Gly-tRNA(Ala) via its editing domain.</text>
</comment>
<evidence type="ECO:0000256" key="12">
    <source>
        <dbReference type="ARBA" id="ARBA00048300"/>
    </source>
</evidence>
<keyword evidence="2 13" id="KW-0820">tRNA-binding</keyword>
<dbReference type="NCBIfam" id="TIGR00344">
    <property type="entry name" value="alaS"/>
    <property type="match status" value="1"/>
</dbReference>
<dbReference type="Pfam" id="PF01411">
    <property type="entry name" value="tRNA-synt_2c"/>
    <property type="match status" value="1"/>
</dbReference>
<feature type="domain" description="Alanyl-transfer RNA synthetases family profile" evidence="15">
    <location>
        <begin position="4"/>
        <end position="715"/>
    </location>
</feature>
<protein>
    <recommendedName>
        <fullName evidence="13">Alanine--tRNA ligase</fullName>
        <ecNumber evidence="13">6.1.1.7</ecNumber>
    </recommendedName>
    <alternativeName>
        <fullName evidence="13">Alanyl-tRNA synthetase</fullName>
        <shortName evidence="13">AlaRS</shortName>
    </alternativeName>
</protein>
<dbReference type="STRING" id="37658.SAMN05661086_03383"/>
<dbReference type="GO" id="GO:0016740">
    <property type="term" value="F:transferase activity"/>
    <property type="evidence" value="ECO:0007669"/>
    <property type="project" value="UniProtKB-ARBA"/>
</dbReference>
<dbReference type="RefSeq" id="WP_177214781.1">
    <property type="nucleotide sequence ID" value="NZ_FOYZ01000018.1"/>
</dbReference>
<dbReference type="Gene3D" id="3.30.980.10">
    <property type="entry name" value="Threonyl-trna Synthetase, Chain A, domain 2"/>
    <property type="match status" value="1"/>
</dbReference>
<dbReference type="EC" id="6.1.1.7" evidence="13"/>
<keyword evidence="10 13" id="KW-0030">Aminoacyl-tRNA synthetase</keyword>
<keyword evidence="17" id="KW-1185">Reference proteome</keyword>
<dbReference type="SUPFAM" id="SSF101353">
    <property type="entry name" value="Putative anticodon-binding domain of alanyl-tRNA synthetase (AlaRS)"/>
    <property type="match status" value="1"/>
</dbReference>
<dbReference type="InterPro" id="IPR023033">
    <property type="entry name" value="Ala_tRNA_ligase_euk/bac"/>
</dbReference>
<evidence type="ECO:0000256" key="1">
    <source>
        <dbReference type="ARBA" id="ARBA00008226"/>
    </source>
</evidence>
<dbReference type="GO" id="GO:0000049">
    <property type="term" value="F:tRNA binding"/>
    <property type="evidence" value="ECO:0007669"/>
    <property type="project" value="UniProtKB-KW"/>
</dbReference>
<evidence type="ECO:0000259" key="15">
    <source>
        <dbReference type="PROSITE" id="PS50860"/>
    </source>
</evidence>
<dbReference type="InterPro" id="IPR002318">
    <property type="entry name" value="Ala-tRNA-lgiase_IIc"/>
</dbReference>
<feature type="binding site" evidence="13">
    <location>
        <position position="575"/>
    </location>
    <ligand>
        <name>Zn(2+)</name>
        <dbReference type="ChEBI" id="CHEBI:29105"/>
    </ligand>
</feature>
<comment type="catalytic activity">
    <reaction evidence="12 13">
        <text>tRNA(Ala) + L-alanine + ATP = L-alanyl-tRNA(Ala) + AMP + diphosphate</text>
        <dbReference type="Rhea" id="RHEA:12540"/>
        <dbReference type="Rhea" id="RHEA-COMP:9657"/>
        <dbReference type="Rhea" id="RHEA-COMP:9923"/>
        <dbReference type="ChEBI" id="CHEBI:30616"/>
        <dbReference type="ChEBI" id="CHEBI:33019"/>
        <dbReference type="ChEBI" id="CHEBI:57972"/>
        <dbReference type="ChEBI" id="CHEBI:78442"/>
        <dbReference type="ChEBI" id="CHEBI:78497"/>
        <dbReference type="ChEBI" id="CHEBI:456215"/>
        <dbReference type="EC" id="6.1.1.7"/>
    </reaction>
</comment>
<dbReference type="SMART" id="SM00863">
    <property type="entry name" value="tRNA_SAD"/>
    <property type="match status" value="1"/>
</dbReference>
<evidence type="ECO:0000256" key="6">
    <source>
        <dbReference type="ARBA" id="ARBA00022833"/>
    </source>
</evidence>
<dbReference type="GO" id="GO:0008270">
    <property type="term" value="F:zinc ion binding"/>
    <property type="evidence" value="ECO:0007669"/>
    <property type="project" value="UniProtKB-UniRule"/>
</dbReference>
<dbReference type="GO" id="GO:0004813">
    <property type="term" value="F:alanine-tRNA ligase activity"/>
    <property type="evidence" value="ECO:0007669"/>
    <property type="project" value="UniProtKB-UniRule"/>
</dbReference>
<gene>
    <name evidence="13" type="primary">alaS</name>
    <name evidence="16" type="ORF">SAMN05661086_03383</name>
</gene>
<feature type="binding site" evidence="13">
    <location>
        <position position="672"/>
    </location>
    <ligand>
        <name>Zn(2+)</name>
        <dbReference type="ChEBI" id="CHEBI:29105"/>
    </ligand>
</feature>
<dbReference type="AlphaFoldDB" id="A0A1I6LLH5"/>
<dbReference type="FunFam" id="3.10.310.40:FF:000001">
    <property type="entry name" value="Alanine--tRNA ligase"/>
    <property type="match status" value="1"/>
</dbReference>
<dbReference type="InterPro" id="IPR018162">
    <property type="entry name" value="Ala-tRNA-ligase_IIc_anticod-bd"/>
</dbReference>
<dbReference type="InterPro" id="IPR045864">
    <property type="entry name" value="aa-tRNA-synth_II/BPL/LPL"/>
</dbReference>
<dbReference type="GO" id="GO:0140096">
    <property type="term" value="F:catalytic activity, acting on a protein"/>
    <property type="evidence" value="ECO:0007669"/>
    <property type="project" value="UniProtKB-ARBA"/>
</dbReference>
<dbReference type="InterPro" id="IPR018164">
    <property type="entry name" value="Ala-tRNA-synth_IIc_N"/>
</dbReference>
<evidence type="ECO:0000256" key="7">
    <source>
        <dbReference type="ARBA" id="ARBA00022840"/>
    </source>
</evidence>
<evidence type="ECO:0000313" key="16">
    <source>
        <dbReference type="EMBL" id="SFS04417.1"/>
    </source>
</evidence>
<dbReference type="CDD" id="cd00673">
    <property type="entry name" value="AlaRS_core"/>
    <property type="match status" value="1"/>
</dbReference>
<keyword evidence="4 13" id="KW-0479">Metal-binding</keyword>
<dbReference type="EMBL" id="FOYZ01000018">
    <property type="protein sequence ID" value="SFS04417.1"/>
    <property type="molecule type" value="Genomic_DNA"/>
</dbReference>
<dbReference type="GO" id="GO:0005829">
    <property type="term" value="C:cytosol"/>
    <property type="evidence" value="ECO:0007669"/>
    <property type="project" value="TreeGrafter"/>
</dbReference>
<evidence type="ECO:0000256" key="2">
    <source>
        <dbReference type="ARBA" id="ARBA00022555"/>
    </source>
</evidence>
<keyword evidence="9 13" id="KW-0648">Protein biosynthesis</keyword>
<keyword evidence="3 13" id="KW-0436">Ligase</keyword>
<evidence type="ECO:0000256" key="11">
    <source>
        <dbReference type="ARBA" id="ARBA00024779"/>
    </source>
</evidence>
<dbReference type="Gene3D" id="3.30.54.20">
    <property type="match status" value="1"/>
</dbReference>
<feature type="region of interest" description="Disordered" evidence="14">
    <location>
        <begin position="424"/>
        <end position="445"/>
    </location>
</feature>
<keyword evidence="7 13" id="KW-0067">ATP-binding</keyword>